<keyword evidence="1" id="KW-0472">Membrane</keyword>
<dbReference type="InterPro" id="IPR019201">
    <property type="entry name" value="DUF2065"/>
</dbReference>
<evidence type="ECO:0000256" key="1">
    <source>
        <dbReference type="SAM" id="Phobius"/>
    </source>
</evidence>
<reference evidence="2" key="2">
    <citation type="submission" date="2020-09" db="EMBL/GenBank/DDBJ databases">
        <authorList>
            <person name="Sun Q."/>
            <person name="Sedlacek I."/>
        </authorList>
    </citation>
    <scope>NUCLEOTIDE SEQUENCE</scope>
    <source>
        <strain evidence="2">CCM 7684</strain>
    </source>
</reference>
<feature type="transmembrane region" description="Helical" evidence="1">
    <location>
        <begin position="40"/>
        <end position="59"/>
    </location>
</feature>
<sequence length="61" mass="6391">MTDLIVAIGMVLAIEGLVFAAFPHATRMAMLATAKTPEKVLRATGIGSAILGVLIVWLIRG</sequence>
<dbReference type="Pfam" id="PF09838">
    <property type="entry name" value="DUF2065"/>
    <property type="match status" value="1"/>
</dbReference>
<dbReference type="AlphaFoldDB" id="A0A8J2YHB6"/>
<proteinExistence type="predicted"/>
<protein>
    <recommendedName>
        <fullName evidence="4">DUF2065 domain-containing protein</fullName>
    </recommendedName>
</protein>
<keyword evidence="1" id="KW-0812">Transmembrane</keyword>
<dbReference type="PANTHER" id="PTHR38602">
    <property type="entry name" value="INNER MEMBRANE PROTEIN-RELATED"/>
    <property type="match status" value="1"/>
</dbReference>
<evidence type="ECO:0008006" key="4">
    <source>
        <dbReference type="Google" id="ProtNLM"/>
    </source>
</evidence>
<gene>
    <name evidence="2" type="ORF">GCM10007276_19860</name>
</gene>
<dbReference type="Proteomes" id="UP000602745">
    <property type="component" value="Unassembled WGS sequence"/>
</dbReference>
<keyword evidence="1" id="KW-1133">Transmembrane helix</keyword>
<comment type="caution">
    <text evidence="2">The sequence shown here is derived from an EMBL/GenBank/DDBJ whole genome shotgun (WGS) entry which is preliminary data.</text>
</comment>
<evidence type="ECO:0000313" key="3">
    <source>
        <dbReference type="Proteomes" id="UP000602745"/>
    </source>
</evidence>
<dbReference type="PANTHER" id="PTHR38602:SF1">
    <property type="entry name" value="INNER MEMBRANE PROTEIN"/>
    <property type="match status" value="1"/>
</dbReference>
<dbReference type="RefSeq" id="WP_188409568.1">
    <property type="nucleotide sequence ID" value="NZ_BMCP01000002.1"/>
</dbReference>
<accession>A0A8J2YHB6</accession>
<organism evidence="2 3">
    <name type="scientific">Agaricicola taiwanensis</name>
    <dbReference type="NCBI Taxonomy" id="591372"/>
    <lineage>
        <taxon>Bacteria</taxon>
        <taxon>Pseudomonadati</taxon>
        <taxon>Pseudomonadota</taxon>
        <taxon>Alphaproteobacteria</taxon>
        <taxon>Rhodobacterales</taxon>
        <taxon>Paracoccaceae</taxon>
        <taxon>Agaricicola</taxon>
    </lineage>
</organism>
<name>A0A8J2YHB6_9RHOB</name>
<dbReference type="EMBL" id="BMCP01000002">
    <property type="protein sequence ID" value="GGE42585.1"/>
    <property type="molecule type" value="Genomic_DNA"/>
</dbReference>
<reference evidence="2" key="1">
    <citation type="journal article" date="2014" name="Int. J. Syst. Evol. Microbiol.">
        <title>Complete genome sequence of Corynebacterium casei LMG S-19264T (=DSM 44701T), isolated from a smear-ripened cheese.</title>
        <authorList>
            <consortium name="US DOE Joint Genome Institute (JGI-PGF)"/>
            <person name="Walter F."/>
            <person name="Albersmeier A."/>
            <person name="Kalinowski J."/>
            <person name="Ruckert C."/>
        </authorList>
    </citation>
    <scope>NUCLEOTIDE SEQUENCE</scope>
    <source>
        <strain evidence="2">CCM 7684</strain>
    </source>
</reference>
<keyword evidence="3" id="KW-1185">Reference proteome</keyword>
<evidence type="ECO:0000313" key="2">
    <source>
        <dbReference type="EMBL" id="GGE42585.1"/>
    </source>
</evidence>